<dbReference type="PANTHER" id="PTHR30106">
    <property type="entry name" value="INNER MEMBRANE PROTEIN YEIH-RELATED"/>
    <property type="match status" value="1"/>
</dbReference>
<accession>A0AAW7QZ65</accession>
<feature type="transmembrane region" description="Helical" evidence="7">
    <location>
        <begin position="7"/>
        <end position="40"/>
    </location>
</feature>
<comment type="subcellular location">
    <subcellularLocation>
        <location evidence="1">Cell membrane</location>
        <topology evidence="1">Multi-pass membrane protein</topology>
    </subcellularLocation>
</comment>
<comment type="caution">
    <text evidence="8">The sequence shown here is derived from an EMBL/GenBank/DDBJ whole genome shotgun (WGS) entry which is preliminary data.</text>
</comment>
<keyword evidence="10" id="KW-1185">Reference proteome</keyword>
<protein>
    <submittedName>
        <fullName evidence="8">Sulfate exporter family transporter</fullName>
    </submittedName>
</protein>
<evidence type="ECO:0000256" key="4">
    <source>
        <dbReference type="ARBA" id="ARBA00022692"/>
    </source>
</evidence>
<feature type="transmembrane region" description="Helical" evidence="7">
    <location>
        <begin position="78"/>
        <end position="99"/>
    </location>
</feature>
<dbReference type="PANTHER" id="PTHR30106:SF1">
    <property type="entry name" value="UPF0324 MEMBRANE PROTEIN FN0533"/>
    <property type="match status" value="1"/>
</dbReference>
<dbReference type="EMBL" id="JAGGJB010000006">
    <property type="protein sequence ID" value="MDN7125437.1"/>
    <property type="molecule type" value="Genomic_DNA"/>
</dbReference>
<feature type="transmembrane region" description="Helical" evidence="7">
    <location>
        <begin position="255"/>
        <end position="279"/>
    </location>
</feature>
<evidence type="ECO:0000313" key="10">
    <source>
        <dbReference type="Proteomes" id="UP001169491"/>
    </source>
</evidence>
<comment type="similarity">
    <text evidence="2">Belongs to the UPF0324 family.</text>
</comment>
<feature type="transmembrane region" description="Helical" evidence="7">
    <location>
        <begin position="52"/>
        <end position="71"/>
    </location>
</feature>
<evidence type="ECO:0000256" key="5">
    <source>
        <dbReference type="ARBA" id="ARBA00022989"/>
    </source>
</evidence>
<evidence type="ECO:0000256" key="1">
    <source>
        <dbReference type="ARBA" id="ARBA00004651"/>
    </source>
</evidence>
<evidence type="ECO:0000313" key="9">
    <source>
        <dbReference type="EMBL" id="MDN7130195.1"/>
    </source>
</evidence>
<keyword evidence="3" id="KW-1003">Cell membrane</keyword>
<reference evidence="10 11" key="1">
    <citation type="submission" date="2021-03" db="EMBL/GenBank/DDBJ databases">
        <title>Pseudidiomarina terrestris, a new bacterium isolated from saline soil.</title>
        <authorList>
            <person name="Galisteo C."/>
            <person name="De La Haba R."/>
            <person name="Sanchez-Porro C."/>
            <person name="Ventosa A."/>
        </authorList>
    </citation>
    <scope>NUCLEOTIDE SEQUENCE [LARGE SCALE GENOMIC DNA]</scope>
    <source>
        <strain evidence="8 11">1APP75-32.1</strain>
        <strain evidence="10">1APR75-15</strain>
        <strain evidence="9">1ASR75-15</strain>
    </source>
</reference>
<dbReference type="AlphaFoldDB" id="A0AAW7QZ65"/>
<feature type="transmembrane region" description="Helical" evidence="7">
    <location>
        <begin position="201"/>
        <end position="219"/>
    </location>
</feature>
<keyword evidence="5 7" id="KW-1133">Transmembrane helix</keyword>
<dbReference type="RefSeq" id="WP_301775008.1">
    <property type="nucleotide sequence ID" value="NZ_JAGGJB010000006.1"/>
</dbReference>
<dbReference type="Proteomes" id="UP001169492">
    <property type="component" value="Unassembled WGS sequence"/>
</dbReference>
<name>A0AAW7QZ65_9GAMM</name>
<dbReference type="InterPro" id="IPR018383">
    <property type="entry name" value="UPF0324_pro"/>
</dbReference>
<evidence type="ECO:0000256" key="7">
    <source>
        <dbReference type="SAM" id="Phobius"/>
    </source>
</evidence>
<keyword evidence="4 7" id="KW-0812">Transmembrane</keyword>
<sequence>MATVLPYLAFLIGGGLALAGFISSPLALVLGFILAGFGLVPRQLNPGQLAKRLLAVAIVLLGFGIQLDVALAITGDALGLIVVSIVLTLVLGLLLGKWLGLETATAHLIGSGTAICGGSAIAAVGPAIRARSDQMALALAVVFILNAIALLVFPIIGRLLELDQVTFGLWSAIAIHDTSSVVGAAEAYGDEALVVATTAKLARALWIVPVALVSAWVFARSQKHKSTTKMVVPWFIGGFIASAGIASYWPEQEALFSLLFAMGKQLLVFCLFLIGLSLTLQRIRAAGFKPLLLAVMLWLIIAVGSLVWLTTNF</sequence>
<evidence type="ECO:0000256" key="6">
    <source>
        <dbReference type="ARBA" id="ARBA00023136"/>
    </source>
</evidence>
<keyword evidence="6 7" id="KW-0472">Membrane</keyword>
<gene>
    <name evidence="8" type="ORF">J6I90_11135</name>
    <name evidence="9" type="ORF">J6I92_09950</name>
</gene>
<dbReference type="GO" id="GO:0005886">
    <property type="term" value="C:plasma membrane"/>
    <property type="evidence" value="ECO:0007669"/>
    <property type="project" value="UniProtKB-SubCell"/>
</dbReference>
<feature type="transmembrane region" description="Helical" evidence="7">
    <location>
        <begin position="105"/>
        <end position="124"/>
    </location>
</feature>
<evidence type="ECO:0000313" key="8">
    <source>
        <dbReference type="EMBL" id="MDN7125437.1"/>
    </source>
</evidence>
<feature type="transmembrane region" description="Helical" evidence="7">
    <location>
        <begin position="136"/>
        <end position="156"/>
    </location>
</feature>
<feature type="transmembrane region" description="Helical" evidence="7">
    <location>
        <begin position="291"/>
        <end position="310"/>
    </location>
</feature>
<evidence type="ECO:0000313" key="11">
    <source>
        <dbReference type="Proteomes" id="UP001169492"/>
    </source>
</evidence>
<dbReference type="Pfam" id="PF03601">
    <property type="entry name" value="Cons_hypoth698"/>
    <property type="match status" value="1"/>
</dbReference>
<dbReference type="EMBL" id="JAGGJC010000004">
    <property type="protein sequence ID" value="MDN7130195.1"/>
    <property type="molecule type" value="Genomic_DNA"/>
</dbReference>
<organism evidence="8 11">
    <name type="scientific">Pseudidiomarina terrestris</name>
    <dbReference type="NCBI Taxonomy" id="2820060"/>
    <lineage>
        <taxon>Bacteria</taxon>
        <taxon>Pseudomonadati</taxon>
        <taxon>Pseudomonadota</taxon>
        <taxon>Gammaproteobacteria</taxon>
        <taxon>Alteromonadales</taxon>
        <taxon>Idiomarinaceae</taxon>
        <taxon>Pseudidiomarina</taxon>
    </lineage>
</organism>
<dbReference type="Proteomes" id="UP001169491">
    <property type="component" value="Unassembled WGS sequence"/>
</dbReference>
<proteinExistence type="inferred from homology"/>
<evidence type="ECO:0000256" key="3">
    <source>
        <dbReference type="ARBA" id="ARBA00022475"/>
    </source>
</evidence>
<feature type="transmembrane region" description="Helical" evidence="7">
    <location>
        <begin position="231"/>
        <end position="249"/>
    </location>
</feature>
<evidence type="ECO:0000256" key="2">
    <source>
        <dbReference type="ARBA" id="ARBA00007977"/>
    </source>
</evidence>